<dbReference type="PANTHER" id="PTHR40446:SF2">
    <property type="entry name" value="N-ACETYLGLUCOSAMINE-1-PHOSPHODIESTER ALPHA-N-ACETYLGLUCOSAMINIDASE"/>
    <property type="match status" value="1"/>
</dbReference>
<feature type="region of interest" description="Disordered" evidence="1">
    <location>
        <begin position="580"/>
        <end position="601"/>
    </location>
</feature>
<organism evidence="4 5">
    <name type="scientific">Acidilutibacter cellobiosedens</name>
    <dbReference type="NCBI Taxonomy" id="2507161"/>
    <lineage>
        <taxon>Bacteria</taxon>
        <taxon>Bacillati</taxon>
        <taxon>Bacillota</taxon>
        <taxon>Tissierellia</taxon>
        <taxon>Tissierellales</taxon>
        <taxon>Acidilutibacteraceae</taxon>
        <taxon>Acidilutibacter</taxon>
    </lineage>
</organism>
<dbReference type="Pfam" id="PF09992">
    <property type="entry name" value="NAGPA"/>
    <property type="match status" value="1"/>
</dbReference>
<accession>A0A410Q9J9</accession>
<reference evidence="5" key="1">
    <citation type="submission" date="2019-01" db="EMBL/GenBank/DDBJ databases">
        <title>Draft genomes of a novel of Sporanaerobacter strains.</title>
        <authorList>
            <person name="Ma S."/>
        </authorList>
    </citation>
    <scope>NUCLEOTIDE SEQUENCE [LARGE SCALE GENOMIC DNA]</scope>
    <source>
        <strain evidence="5">NJN-17</strain>
    </source>
</reference>
<feature type="signal peptide" evidence="2">
    <location>
        <begin position="1"/>
        <end position="22"/>
    </location>
</feature>
<dbReference type="InterPro" id="IPR018711">
    <property type="entry name" value="NAGPA"/>
</dbReference>
<proteinExistence type="predicted"/>
<keyword evidence="2" id="KW-0732">Signal</keyword>
<dbReference type="EMBL" id="CP035282">
    <property type="protein sequence ID" value="QAT60673.1"/>
    <property type="molecule type" value="Genomic_DNA"/>
</dbReference>
<evidence type="ECO:0000313" key="5">
    <source>
        <dbReference type="Proteomes" id="UP000287969"/>
    </source>
</evidence>
<evidence type="ECO:0000256" key="2">
    <source>
        <dbReference type="SAM" id="SignalP"/>
    </source>
</evidence>
<feature type="chain" id="PRO_5038384225" description="Phosphodiester glycosidase domain-containing protein" evidence="2">
    <location>
        <begin position="23"/>
        <end position="957"/>
    </location>
</feature>
<sequence length="957" mass="104085">MKKEIKKSFILLLVLVSILSAASPAFTVATNPVMPTVIYETKNSKHLSSGVEYSNILKFTTKGWWNINVLRVNLKDKYTEVKGLFSKKGISNREKVSTMVKDSGALGGINGDFFEYNPIPHSLGALINDGDMISSPMSKDYALPAFVLDENNNPSLNYFNKKLAAVSSATNSEVILSAVNKASEKYEEIMLYNRHWGQKSIGNKLFNDMIEVVVENDVVTDVRVGQEAVNIPEDGYILTGRGRVKDTLLNNFHVGDTVELKLSAVPDYTDLDLDKIKFAIGGGSRIVENGKTINSNLNIKGDNPRTGLGITQDGNELLMVTIDGRDTSFKGVSQEVFSQIMKDLGAYNALVLDGGGSTTMAVRALDEQTPTVVNKPSDGTERKVVDGVGVFSNPPQGTLAYLTVTTDDSNMFPETTRKFSVKGYDQYYNPIAIDQSLVKYTVSGIDGTFNGNVLKANSSGTGKVTASYNGITGTYDIKVLGKVMDITTDLTSFSLDINSQKNLSVFHGKDKDGYKAIIYPEDLNFTVIGNIGYVEKGIFYSNSNGGKGAITAKLGEGVENILVSIGGKGVLVESFDNMENFSSSTSPETTKGSIASSDEAKEGNKSLSLQYDFTLGENTRAAYVNFIQNGGNGRVLDGTPSKLGLWVYGDENGGWLRGNIVDKTGKSINIDFSKSIDWSGWQYVTADIPQGIEYPVTLKKIYIVEVDSPTKYSGEILLDGLSAVYPPSQSGSLVLPASSTLKDDKNVAVKKEANGYTLGITAVPQKLNELVGYAATDKIKGKMNNFNTGIYLGGTTQEFQNGLKNSNIINVSSGYKPYKLNNLLIIKADSSKGGLRASNSEQWLWLKNDLENSQEKNIILVLPTPVFGNGGFTDKLEANLLHDTLKAVEEKGKNIWVLQGGSQNSTDLNDGIRYIEFDSREAKNPQDIYNIMIGEFTVNGDNITYQIKPAFEKPAVK</sequence>
<dbReference type="OrthoDB" id="9809781at2"/>
<keyword evidence="5" id="KW-1185">Reference proteome</keyword>
<evidence type="ECO:0000313" key="4">
    <source>
        <dbReference type="EMBL" id="QAT60673.1"/>
    </source>
</evidence>
<name>A0A410Q9J9_9FIRM</name>
<gene>
    <name evidence="4" type="ORF">EQM13_03315</name>
</gene>
<dbReference type="RefSeq" id="WP_128751944.1">
    <property type="nucleotide sequence ID" value="NZ_CP035282.1"/>
</dbReference>
<dbReference type="AlphaFoldDB" id="A0A410Q9J9"/>
<dbReference type="PANTHER" id="PTHR40446">
    <property type="entry name" value="N-ACETYLGLUCOSAMINE-1-PHOSPHODIESTER ALPHA-N-ACETYLGLUCOSAMINIDASE"/>
    <property type="match status" value="1"/>
</dbReference>
<dbReference type="KEGG" id="spoa:EQM13_03315"/>
<dbReference type="Proteomes" id="UP000287969">
    <property type="component" value="Chromosome"/>
</dbReference>
<evidence type="ECO:0000259" key="3">
    <source>
        <dbReference type="Pfam" id="PF09992"/>
    </source>
</evidence>
<evidence type="ECO:0000256" key="1">
    <source>
        <dbReference type="SAM" id="MobiDB-lite"/>
    </source>
</evidence>
<protein>
    <recommendedName>
        <fullName evidence="3">Phosphodiester glycosidase domain-containing protein</fullName>
    </recommendedName>
</protein>
<dbReference type="Gene3D" id="2.60.120.430">
    <property type="entry name" value="Galactose-binding lectin"/>
    <property type="match status" value="1"/>
</dbReference>
<feature type="domain" description="Phosphodiester glycosidase" evidence="3">
    <location>
        <begin position="210"/>
        <end position="391"/>
    </location>
</feature>
<feature type="compositionally biased region" description="Polar residues" evidence="1">
    <location>
        <begin position="580"/>
        <end position="596"/>
    </location>
</feature>